<proteinExistence type="predicted"/>
<dbReference type="OrthoDB" id="2505208at2759"/>
<name>A0A0L6UUC9_9BASI</name>
<feature type="transmembrane region" description="Helical" evidence="2">
    <location>
        <begin position="159"/>
        <end position="180"/>
    </location>
</feature>
<comment type="caution">
    <text evidence="3">The sequence shown here is derived from an EMBL/GenBank/DDBJ whole genome shotgun (WGS) entry which is preliminary data.</text>
</comment>
<feature type="transmembrane region" description="Helical" evidence="2">
    <location>
        <begin position="135"/>
        <end position="152"/>
    </location>
</feature>
<keyword evidence="2" id="KW-1133">Transmembrane helix</keyword>
<feature type="compositionally biased region" description="Low complexity" evidence="1">
    <location>
        <begin position="54"/>
        <end position="69"/>
    </location>
</feature>
<dbReference type="EMBL" id="LAVV01008691">
    <property type="protein sequence ID" value="KNZ52153.1"/>
    <property type="molecule type" value="Genomic_DNA"/>
</dbReference>
<feature type="transmembrane region" description="Helical" evidence="2">
    <location>
        <begin position="87"/>
        <end position="108"/>
    </location>
</feature>
<keyword evidence="4" id="KW-1185">Reference proteome</keyword>
<dbReference type="AlphaFoldDB" id="A0A0L6UUC9"/>
<gene>
    <name evidence="3" type="ORF">VP01_3670g1</name>
</gene>
<reference evidence="3 4" key="1">
    <citation type="submission" date="2015-08" db="EMBL/GenBank/DDBJ databases">
        <title>Next Generation Sequencing and Analysis of the Genome of Puccinia sorghi L Schw, the Causal Agent of Maize Common Rust.</title>
        <authorList>
            <person name="Rochi L."/>
            <person name="Burguener G."/>
            <person name="Darino M."/>
            <person name="Turjanski A."/>
            <person name="Kreff E."/>
            <person name="Dieguez M.J."/>
            <person name="Sacco F."/>
        </authorList>
    </citation>
    <scope>NUCLEOTIDE SEQUENCE [LARGE SCALE GENOMIC DNA]</scope>
    <source>
        <strain evidence="3 4">RO10H11247</strain>
    </source>
</reference>
<sequence>MATDQQLPRSSFKQLFQGALLDGLKLTSIIVPAGLVTHQVRQSKLANRIPPIGTTRNTTTTTPSSPSTPKINSLNHRITHFLKWNGLLTFGFSFVYAAVLASTSSLIYNNVRPLSTLNKVDKPAASQLTTRSSDYSIIGGTLGGSITATIFWNRRLLSLLSIIPGGIAIGVGAGLSTAYLQSLQARSLNLPRSPPSSMITDSISKS</sequence>
<evidence type="ECO:0000313" key="3">
    <source>
        <dbReference type="EMBL" id="KNZ52153.1"/>
    </source>
</evidence>
<organism evidence="3 4">
    <name type="scientific">Puccinia sorghi</name>
    <dbReference type="NCBI Taxonomy" id="27349"/>
    <lineage>
        <taxon>Eukaryota</taxon>
        <taxon>Fungi</taxon>
        <taxon>Dikarya</taxon>
        <taxon>Basidiomycota</taxon>
        <taxon>Pucciniomycotina</taxon>
        <taxon>Pucciniomycetes</taxon>
        <taxon>Pucciniales</taxon>
        <taxon>Pucciniaceae</taxon>
        <taxon>Puccinia</taxon>
    </lineage>
</organism>
<evidence type="ECO:0000313" key="4">
    <source>
        <dbReference type="Proteomes" id="UP000037035"/>
    </source>
</evidence>
<feature type="region of interest" description="Disordered" evidence="1">
    <location>
        <begin position="49"/>
        <end position="70"/>
    </location>
</feature>
<dbReference type="VEuPathDB" id="FungiDB:VP01_3670g1"/>
<keyword evidence="2" id="KW-0472">Membrane</keyword>
<keyword evidence="2" id="KW-0812">Transmembrane</keyword>
<protein>
    <submittedName>
        <fullName evidence="3">Uncharacterized protein</fullName>
    </submittedName>
</protein>
<accession>A0A0L6UUC9</accession>
<evidence type="ECO:0000256" key="1">
    <source>
        <dbReference type="SAM" id="MobiDB-lite"/>
    </source>
</evidence>
<evidence type="ECO:0000256" key="2">
    <source>
        <dbReference type="SAM" id="Phobius"/>
    </source>
</evidence>
<dbReference type="Proteomes" id="UP000037035">
    <property type="component" value="Unassembled WGS sequence"/>
</dbReference>